<sequence length="136" mass="14960">MQIKDVSPADLEAVTALWEEAGLTRPWNPPATDLRRALDGTTSTVLGAFLDGRLVGTVMVGHDGHRGWVYYLAVAMAERGTGLGRRLMQAAEAWLVERGAVKLQLMVRETNTAVTGFYDRLGFMDADVRVLSKRLD</sequence>
<evidence type="ECO:0000313" key="5">
    <source>
        <dbReference type="Proteomes" id="UP000298468"/>
    </source>
</evidence>
<evidence type="ECO:0000259" key="3">
    <source>
        <dbReference type="PROSITE" id="PS51186"/>
    </source>
</evidence>
<dbReference type="EC" id="2.3.1.-" evidence="4"/>
<dbReference type="InterPro" id="IPR050832">
    <property type="entry name" value="Bact_Acetyltransf"/>
</dbReference>
<gene>
    <name evidence="4" type="ORF">E3T61_11170</name>
</gene>
<organism evidence="4 5">
    <name type="scientific">Cryobacterium lactosi</name>
    <dbReference type="NCBI Taxonomy" id="1259202"/>
    <lineage>
        <taxon>Bacteria</taxon>
        <taxon>Bacillati</taxon>
        <taxon>Actinomycetota</taxon>
        <taxon>Actinomycetes</taxon>
        <taxon>Micrococcales</taxon>
        <taxon>Microbacteriaceae</taxon>
        <taxon>Cryobacterium</taxon>
    </lineage>
</organism>
<accession>A0A4R9BRI5</accession>
<dbReference type="InterPro" id="IPR000182">
    <property type="entry name" value="GNAT_dom"/>
</dbReference>
<comment type="caution">
    <text evidence="4">The sequence shown here is derived from an EMBL/GenBank/DDBJ whole genome shotgun (WGS) entry which is preliminary data.</text>
</comment>
<name>A0A4R9BRI5_9MICO</name>
<evidence type="ECO:0000256" key="2">
    <source>
        <dbReference type="ARBA" id="ARBA00023315"/>
    </source>
</evidence>
<dbReference type="NCBIfam" id="NF002959">
    <property type="entry name" value="PRK03624.1"/>
    <property type="match status" value="1"/>
</dbReference>
<dbReference type="SUPFAM" id="SSF55729">
    <property type="entry name" value="Acyl-CoA N-acyltransferases (Nat)"/>
    <property type="match status" value="1"/>
</dbReference>
<dbReference type="Pfam" id="PF00583">
    <property type="entry name" value="Acetyltransf_1"/>
    <property type="match status" value="1"/>
</dbReference>
<dbReference type="OrthoDB" id="1821130at2"/>
<keyword evidence="2 4" id="KW-0012">Acyltransferase</keyword>
<feature type="domain" description="N-acetyltransferase" evidence="3">
    <location>
        <begin position="1"/>
        <end position="136"/>
    </location>
</feature>
<dbReference type="InterPro" id="IPR016181">
    <property type="entry name" value="Acyl_CoA_acyltransferase"/>
</dbReference>
<dbReference type="RefSeq" id="WP_134640924.1">
    <property type="nucleotide sequence ID" value="NZ_SOHM01000025.1"/>
</dbReference>
<keyword evidence="1 4" id="KW-0808">Transferase</keyword>
<dbReference type="GO" id="GO:0016747">
    <property type="term" value="F:acyltransferase activity, transferring groups other than amino-acyl groups"/>
    <property type="evidence" value="ECO:0007669"/>
    <property type="project" value="InterPro"/>
</dbReference>
<dbReference type="EMBL" id="SOHM01000025">
    <property type="protein sequence ID" value="TFD89462.1"/>
    <property type="molecule type" value="Genomic_DNA"/>
</dbReference>
<dbReference type="PANTHER" id="PTHR43877:SF2">
    <property type="entry name" value="AMINOALKYLPHOSPHONATE N-ACETYLTRANSFERASE-RELATED"/>
    <property type="match status" value="1"/>
</dbReference>
<dbReference type="PROSITE" id="PS51186">
    <property type="entry name" value="GNAT"/>
    <property type="match status" value="1"/>
</dbReference>
<dbReference type="Gene3D" id="3.40.630.30">
    <property type="match status" value="1"/>
</dbReference>
<proteinExistence type="predicted"/>
<dbReference type="CDD" id="cd04301">
    <property type="entry name" value="NAT_SF"/>
    <property type="match status" value="1"/>
</dbReference>
<evidence type="ECO:0000256" key="1">
    <source>
        <dbReference type="ARBA" id="ARBA00022679"/>
    </source>
</evidence>
<dbReference type="PANTHER" id="PTHR43877">
    <property type="entry name" value="AMINOALKYLPHOSPHONATE N-ACETYLTRANSFERASE-RELATED-RELATED"/>
    <property type="match status" value="1"/>
</dbReference>
<dbReference type="Proteomes" id="UP000298468">
    <property type="component" value="Unassembled WGS sequence"/>
</dbReference>
<reference evidence="4 5" key="1">
    <citation type="submission" date="2019-03" db="EMBL/GenBank/DDBJ databases">
        <title>Genomics of glacier-inhabiting Cryobacterium strains.</title>
        <authorList>
            <person name="Liu Q."/>
            <person name="Xin Y.-H."/>
        </authorList>
    </citation>
    <scope>NUCLEOTIDE SEQUENCE [LARGE SCALE GENOMIC DNA]</scope>
    <source>
        <strain evidence="4 5">Sr59</strain>
    </source>
</reference>
<keyword evidence="5" id="KW-1185">Reference proteome</keyword>
<dbReference type="AlphaFoldDB" id="A0A4R9BRI5"/>
<evidence type="ECO:0000313" key="4">
    <source>
        <dbReference type="EMBL" id="TFD89462.1"/>
    </source>
</evidence>
<protein>
    <submittedName>
        <fullName evidence="4">GNAT family acetyltransferase</fullName>
        <ecNumber evidence="4">2.3.1.-</ecNumber>
    </submittedName>
</protein>